<keyword evidence="3" id="KW-0408">Iron</keyword>
<accession>A0A7C4R4S4</accession>
<dbReference type="Pfam" id="PF13353">
    <property type="entry name" value="Fer4_12"/>
    <property type="match status" value="1"/>
</dbReference>
<evidence type="ECO:0000256" key="2">
    <source>
        <dbReference type="ARBA" id="ARBA00022723"/>
    </source>
</evidence>
<evidence type="ECO:0000256" key="1">
    <source>
        <dbReference type="ARBA" id="ARBA00022691"/>
    </source>
</evidence>
<keyword evidence="2" id="KW-0479">Metal-binding</keyword>
<dbReference type="GO" id="GO:0003824">
    <property type="term" value="F:catalytic activity"/>
    <property type="evidence" value="ECO:0007669"/>
    <property type="project" value="InterPro"/>
</dbReference>
<comment type="caution">
    <text evidence="5">The sequence shown here is derived from an EMBL/GenBank/DDBJ whole genome shotgun (WGS) entry which is preliminary data.</text>
</comment>
<evidence type="ECO:0000256" key="4">
    <source>
        <dbReference type="ARBA" id="ARBA00023014"/>
    </source>
</evidence>
<dbReference type="GO" id="GO:0051536">
    <property type="term" value="F:iron-sulfur cluster binding"/>
    <property type="evidence" value="ECO:0007669"/>
    <property type="project" value="UniProtKB-KW"/>
</dbReference>
<evidence type="ECO:0000313" key="5">
    <source>
        <dbReference type="EMBL" id="HGT70779.1"/>
    </source>
</evidence>
<dbReference type="SFLD" id="SFLDS00029">
    <property type="entry name" value="Radical_SAM"/>
    <property type="match status" value="1"/>
</dbReference>
<evidence type="ECO:0000256" key="3">
    <source>
        <dbReference type="ARBA" id="ARBA00023004"/>
    </source>
</evidence>
<dbReference type="GO" id="GO:0046872">
    <property type="term" value="F:metal ion binding"/>
    <property type="evidence" value="ECO:0007669"/>
    <property type="project" value="UniProtKB-KW"/>
</dbReference>
<proteinExistence type="predicted"/>
<keyword evidence="4" id="KW-0411">Iron-sulfur</keyword>
<organism evidence="5">
    <name type="scientific">candidate division CPR3 bacterium</name>
    <dbReference type="NCBI Taxonomy" id="2268181"/>
    <lineage>
        <taxon>Bacteria</taxon>
        <taxon>Bacteria division CPR3</taxon>
    </lineage>
</organism>
<dbReference type="AlphaFoldDB" id="A0A7C4R4S4"/>
<dbReference type="Gene3D" id="3.20.20.70">
    <property type="entry name" value="Aldolase class I"/>
    <property type="match status" value="1"/>
</dbReference>
<protein>
    <submittedName>
        <fullName evidence="5">4Fe-4S cluster-binding domain-containing protein</fullName>
    </submittedName>
</protein>
<dbReference type="EMBL" id="DSYQ01000003">
    <property type="protein sequence ID" value="HGT70779.1"/>
    <property type="molecule type" value="Genomic_DNA"/>
</dbReference>
<keyword evidence="1" id="KW-0949">S-adenosyl-L-methionine</keyword>
<dbReference type="InterPro" id="IPR013785">
    <property type="entry name" value="Aldolase_TIM"/>
</dbReference>
<dbReference type="InterPro" id="IPR058240">
    <property type="entry name" value="rSAM_sf"/>
</dbReference>
<sequence length="535" mass="62324">MKNIFENPKKYLEEILEKNIFPKKEIEKVISDHDGLSMICAWITKKCPLSCEKCFFKSNMDTSGMIEEEHTLTDEGIKKLIKFASDSNSGYLMLSGGGDPMIFPEKVNNIIEKTKTKRIVVVTSGFWAKSIEKSEKIIDSMYNALKKSKTNDDKKVILRISVDRYHSDSLGGIDPYINIIKIFNEKYKKTPDFKLMIHTMKGDMVIWDVAEKINGKILIGEQGESDNRKVIKIVPQKAIFKIDSDYEIEIGISKLFLSDLLVDLRKPYSNSVKEAVKVLTEDMENSEQDNPSYIQNANGKKGLDFWVDYNGNVTTWFNQDWNNLFNLYTDKYKNIVLKTFSSPISARFIKKGYQYRNGIVNEVNPKALLRSQAINLRDYAGAFLIEEDKTKLYYAIRSIQDYISDFILNKKDIEIYSPEIQEAILSEKTDLIEMYHKSKYDITNQYLIGQKFNKEKWEDFLKLIKLGHYDISRENLKNSLKIYNEKTGNNKEIDDFNIEGDSKEYIRFHKRISFMKPESLEYCKNKSKKNEKISH</sequence>
<gene>
    <name evidence="5" type="ORF">ENT43_00785</name>
</gene>
<name>A0A7C4R4S4_UNCC3</name>
<dbReference type="InterPro" id="IPR007197">
    <property type="entry name" value="rSAM"/>
</dbReference>
<reference evidence="5" key="1">
    <citation type="journal article" date="2020" name="mSystems">
        <title>Genome- and Community-Level Interaction Insights into Carbon Utilization and Element Cycling Functions of Hydrothermarchaeota in Hydrothermal Sediment.</title>
        <authorList>
            <person name="Zhou Z."/>
            <person name="Liu Y."/>
            <person name="Xu W."/>
            <person name="Pan J."/>
            <person name="Luo Z.H."/>
            <person name="Li M."/>
        </authorList>
    </citation>
    <scope>NUCLEOTIDE SEQUENCE [LARGE SCALE GENOMIC DNA]</scope>
    <source>
        <strain evidence="5">SpSt-579</strain>
    </source>
</reference>
<dbReference type="SUPFAM" id="SSF102114">
    <property type="entry name" value="Radical SAM enzymes"/>
    <property type="match status" value="1"/>
</dbReference>